<dbReference type="Pfam" id="PF04459">
    <property type="entry name" value="DUF512"/>
    <property type="match status" value="1"/>
</dbReference>
<name>C1A8T2_GEMAT</name>
<dbReference type="AlphaFoldDB" id="C1A8T2"/>
<organism evidence="3 4">
    <name type="scientific">Gemmatimonas aurantiaca (strain DSM 14586 / JCM 11422 / NBRC 100505 / T-27)</name>
    <dbReference type="NCBI Taxonomy" id="379066"/>
    <lineage>
        <taxon>Bacteria</taxon>
        <taxon>Pseudomonadati</taxon>
        <taxon>Gemmatimonadota</taxon>
        <taxon>Gemmatimonadia</taxon>
        <taxon>Gemmatimonadales</taxon>
        <taxon>Gemmatimonadaceae</taxon>
        <taxon>Gemmatimonas</taxon>
    </lineage>
</organism>
<dbReference type="InterPro" id="IPR058240">
    <property type="entry name" value="rSAM_sf"/>
</dbReference>
<protein>
    <submittedName>
        <fullName evidence="3">Uncharacterized protein</fullName>
    </submittedName>
</protein>
<evidence type="ECO:0000259" key="2">
    <source>
        <dbReference type="Pfam" id="PF19238"/>
    </source>
</evidence>
<dbReference type="Pfam" id="PF19238">
    <property type="entry name" value="Radical_SAM_2"/>
    <property type="match status" value="1"/>
</dbReference>
<feature type="domain" description="DUF512" evidence="1">
    <location>
        <begin position="215"/>
        <end position="411"/>
    </location>
</feature>
<dbReference type="eggNOG" id="COG1625">
    <property type="taxonomic scope" value="Bacteria"/>
</dbReference>
<evidence type="ECO:0000259" key="1">
    <source>
        <dbReference type="Pfam" id="PF04459"/>
    </source>
</evidence>
<dbReference type="Gene3D" id="2.30.42.10">
    <property type="match status" value="1"/>
</dbReference>
<reference evidence="4" key="1">
    <citation type="submission" date="2006-03" db="EMBL/GenBank/DDBJ databases">
        <title>Complete genome sequence of Gemmatimonas aurantiaca T-27 that represents a novel phylum Gemmatimonadetes.</title>
        <authorList>
            <person name="Takasaki K."/>
            <person name="Ichikawa N."/>
            <person name="Miura H."/>
            <person name="Matsushita S."/>
            <person name="Watanabe Y."/>
            <person name="Oguchi A."/>
            <person name="Ankai A."/>
            <person name="Yashiro I."/>
            <person name="Takahashi M."/>
            <person name="Terui Y."/>
            <person name="Fukui S."/>
            <person name="Yokoyama H."/>
            <person name="Tanikawa S."/>
            <person name="Hanada S."/>
            <person name="Kamagata Y."/>
            <person name="Fujita N."/>
        </authorList>
    </citation>
    <scope>NUCLEOTIDE SEQUENCE [LARGE SCALE GENOMIC DNA]</scope>
    <source>
        <strain evidence="4">T-27 / DSM 14586 / JCM 11422 / NBRC 100505</strain>
    </source>
</reference>
<dbReference type="RefSeq" id="WP_012683089.1">
    <property type="nucleotide sequence ID" value="NC_012489.1"/>
</dbReference>
<dbReference type="HOGENOM" id="CLU_037396_0_0_0"/>
<proteinExistence type="predicted"/>
<accession>C1A8T2</accession>
<feature type="domain" description="Putative radical SAM N-terminal" evidence="2">
    <location>
        <begin position="68"/>
        <end position="212"/>
    </location>
</feature>
<dbReference type="STRING" id="379066.GAU_1600"/>
<dbReference type="OrthoDB" id="9774724at2"/>
<dbReference type="EMBL" id="AP009153">
    <property type="protein sequence ID" value="BAH38642.1"/>
    <property type="molecule type" value="Genomic_DNA"/>
</dbReference>
<dbReference type="KEGG" id="gau:GAU_1600"/>
<dbReference type="Proteomes" id="UP000002209">
    <property type="component" value="Chromosome"/>
</dbReference>
<dbReference type="SUPFAM" id="SSF102114">
    <property type="entry name" value="Radical SAM enzymes"/>
    <property type="match status" value="1"/>
</dbReference>
<gene>
    <name evidence="3" type="ordered locus">GAU_1600</name>
</gene>
<dbReference type="InterPro" id="IPR045375">
    <property type="entry name" value="Put_radical_SAM-like_N"/>
</dbReference>
<dbReference type="SUPFAM" id="SSF50156">
    <property type="entry name" value="PDZ domain-like"/>
    <property type="match status" value="1"/>
</dbReference>
<evidence type="ECO:0000313" key="4">
    <source>
        <dbReference type="Proteomes" id="UP000002209"/>
    </source>
</evidence>
<dbReference type="InterPro" id="IPR036034">
    <property type="entry name" value="PDZ_sf"/>
</dbReference>
<dbReference type="InterPro" id="IPR007549">
    <property type="entry name" value="DUF512"/>
</dbReference>
<keyword evidence="4" id="KW-1185">Reference proteome</keyword>
<sequence>MVRVTRVDPGSIADELGILPDTELLTVNGRPLDDFLDWEFLTADDAFVVSARLPDGEAVEYDIERVDGEPMGVELAPPTVRRCANRCEFCFIEGLPKGLRKGLYIRDDDYRLSFAYGNFATLSNVKERDIARILEYRLSPLYVSVHATPWESRKLLLNNPRVPNIIEQLTRLAEGGIQFHCQMVIVPGLNDGDVLEQSLTDLWNLGDAVLSIALVPVGVTQFSHLYTGKPMDQANAARILDAVHRWEDRALEERDDRWVFGSDELYLLAESPLPDVEHYGEFAQIENGVGAVTTLRARVTEGLSQLPRLDGRRIGVVTGVSMRALMPPLLEQLTEATGAHFKLIIAENSLFGPTTTTAGLLVGADIRRALEGQVDLDLALIPAECINDNGLFLDEESFIAVRESLPMPVYPSYDFIDALVPEGVSDGDAAVRSAA</sequence>
<evidence type="ECO:0000313" key="3">
    <source>
        <dbReference type="EMBL" id="BAH38642.1"/>
    </source>
</evidence>